<proteinExistence type="inferred from homology"/>
<comment type="function">
    <text evidence="5">Binds to the 23S rRNA.</text>
</comment>
<comment type="subunit">
    <text evidence="5">Part of the 50S ribosomal subunit.</text>
</comment>
<protein>
    <recommendedName>
        <fullName evidence="5">Large ribosomal subunit protein uL15</fullName>
    </recommendedName>
</protein>
<sequence>MKLHELKAAEGSTKNRNRVGRGPGSGNGKTSGRGQKGQNARSGGGVRPGFEGGQNPIYKRLPKRGFTNPTRKEFAIVNVELLNRFEAGTEVTPELLLKEGVINKTKDGVKILGNGSIESGLTVKANKFSASAAKAIEAAGGKTEVI</sequence>
<dbReference type="InterPro" id="IPR030878">
    <property type="entry name" value="Ribosomal_uL15"/>
</dbReference>
<dbReference type="PANTHER" id="PTHR12934">
    <property type="entry name" value="50S RIBOSOMAL PROTEIN L15"/>
    <property type="match status" value="1"/>
</dbReference>
<dbReference type="OrthoDB" id="9810293at2"/>
<evidence type="ECO:0000313" key="9">
    <source>
        <dbReference type="EMBL" id="RSL28799.1"/>
    </source>
</evidence>
<evidence type="ECO:0000256" key="4">
    <source>
        <dbReference type="ARBA" id="ARBA00023274"/>
    </source>
</evidence>
<dbReference type="HAMAP" id="MF_01341">
    <property type="entry name" value="Ribosomal_uL15"/>
    <property type="match status" value="1"/>
</dbReference>
<reference evidence="9 10" key="1">
    <citation type="submission" date="2018-10" db="EMBL/GenBank/DDBJ databases">
        <title>Draft genome sequence of Bacillus salarius IM0101, isolated from a hypersaline soil in Inner Mongolia, China.</title>
        <authorList>
            <person name="Yamprayoonswat W."/>
            <person name="Boonvisut S."/>
            <person name="Jumpathong W."/>
            <person name="Sittihan S."/>
            <person name="Ruangsuj P."/>
            <person name="Wanthongcharoen S."/>
            <person name="Thongpramul N."/>
            <person name="Pimmason S."/>
            <person name="Yu B."/>
            <person name="Yasawong M."/>
        </authorList>
    </citation>
    <scope>NUCLEOTIDE SEQUENCE [LARGE SCALE GENOMIC DNA]</scope>
    <source>
        <strain evidence="9 10">IM0101</strain>
    </source>
</reference>
<evidence type="ECO:0000256" key="6">
    <source>
        <dbReference type="RuleBase" id="RU003888"/>
    </source>
</evidence>
<dbReference type="InterPro" id="IPR005749">
    <property type="entry name" value="Ribosomal_uL15_bac-type"/>
</dbReference>
<gene>
    <name evidence="5" type="primary">rplO</name>
    <name evidence="9" type="ORF">D7Z54_34575</name>
</gene>
<dbReference type="EMBL" id="RBVX01000151">
    <property type="protein sequence ID" value="RSL28799.1"/>
    <property type="molecule type" value="Genomic_DNA"/>
</dbReference>
<evidence type="ECO:0000256" key="3">
    <source>
        <dbReference type="ARBA" id="ARBA00022980"/>
    </source>
</evidence>
<keyword evidence="4 5" id="KW-0687">Ribonucleoprotein</keyword>
<dbReference type="InterPro" id="IPR021131">
    <property type="entry name" value="Ribosomal_uL15/eL18"/>
</dbReference>
<dbReference type="Pfam" id="PF00828">
    <property type="entry name" value="Ribosomal_L27A"/>
    <property type="match status" value="1"/>
</dbReference>
<dbReference type="GO" id="GO:0006412">
    <property type="term" value="P:translation"/>
    <property type="evidence" value="ECO:0007669"/>
    <property type="project" value="UniProtKB-UniRule"/>
</dbReference>
<dbReference type="InterPro" id="IPR001196">
    <property type="entry name" value="Ribosomal_uL15_CS"/>
</dbReference>
<accession>A0A3R9QM17</accession>
<keyword evidence="2 5" id="KW-0699">rRNA-binding</keyword>
<feature type="compositionally biased region" description="Gly residues" evidence="7">
    <location>
        <begin position="21"/>
        <end position="35"/>
    </location>
</feature>
<keyword evidence="5" id="KW-0694">RNA-binding</keyword>
<name>A0A3R9QM17_9BACI</name>
<dbReference type="AlphaFoldDB" id="A0A3R9QM17"/>
<dbReference type="Proteomes" id="UP000275076">
    <property type="component" value="Unassembled WGS sequence"/>
</dbReference>
<dbReference type="PROSITE" id="PS00475">
    <property type="entry name" value="RIBOSOMAL_L15"/>
    <property type="match status" value="1"/>
</dbReference>
<evidence type="ECO:0000256" key="7">
    <source>
        <dbReference type="SAM" id="MobiDB-lite"/>
    </source>
</evidence>
<dbReference type="GO" id="GO:0019843">
    <property type="term" value="F:rRNA binding"/>
    <property type="evidence" value="ECO:0007669"/>
    <property type="project" value="UniProtKB-UniRule"/>
</dbReference>
<evidence type="ECO:0000259" key="8">
    <source>
        <dbReference type="Pfam" id="PF00828"/>
    </source>
</evidence>
<dbReference type="PANTHER" id="PTHR12934:SF11">
    <property type="entry name" value="LARGE RIBOSOMAL SUBUNIT PROTEIN UL15M"/>
    <property type="match status" value="1"/>
</dbReference>
<dbReference type="InterPro" id="IPR036227">
    <property type="entry name" value="Ribosomal_uL15/eL18_sf"/>
</dbReference>
<comment type="caution">
    <text evidence="9">The sequence shown here is derived from an EMBL/GenBank/DDBJ whole genome shotgun (WGS) entry which is preliminary data.</text>
</comment>
<evidence type="ECO:0000256" key="1">
    <source>
        <dbReference type="ARBA" id="ARBA00007320"/>
    </source>
</evidence>
<dbReference type="GO" id="GO:0003735">
    <property type="term" value="F:structural constituent of ribosome"/>
    <property type="evidence" value="ECO:0007669"/>
    <property type="project" value="InterPro"/>
</dbReference>
<comment type="similarity">
    <text evidence="1 5 6">Belongs to the universal ribosomal protein uL15 family.</text>
</comment>
<organism evidence="9 10">
    <name type="scientific">Salibacterium salarium</name>
    <dbReference type="NCBI Taxonomy" id="284579"/>
    <lineage>
        <taxon>Bacteria</taxon>
        <taxon>Bacillati</taxon>
        <taxon>Bacillota</taxon>
        <taxon>Bacilli</taxon>
        <taxon>Bacillales</taxon>
        <taxon>Bacillaceae</taxon>
    </lineage>
</organism>
<evidence type="ECO:0000256" key="2">
    <source>
        <dbReference type="ARBA" id="ARBA00022730"/>
    </source>
</evidence>
<feature type="region of interest" description="Disordered" evidence="7">
    <location>
        <begin position="1"/>
        <end position="65"/>
    </location>
</feature>
<keyword evidence="10" id="KW-1185">Reference proteome</keyword>
<dbReference type="Gene3D" id="3.100.10.10">
    <property type="match status" value="1"/>
</dbReference>
<evidence type="ECO:0000256" key="5">
    <source>
        <dbReference type="HAMAP-Rule" id="MF_01341"/>
    </source>
</evidence>
<feature type="compositionally biased region" description="Gly residues" evidence="7">
    <location>
        <begin position="42"/>
        <end position="52"/>
    </location>
</feature>
<keyword evidence="3 5" id="KW-0689">Ribosomal protein</keyword>
<evidence type="ECO:0000313" key="10">
    <source>
        <dbReference type="Proteomes" id="UP000275076"/>
    </source>
</evidence>
<dbReference type="RefSeq" id="WP_125563663.1">
    <property type="nucleotide sequence ID" value="NZ_JAUSUM010000005.1"/>
</dbReference>
<dbReference type="NCBIfam" id="TIGR01071">
    <property type="entry name" value="rplO_bact"/>
    <property type="match status" value="1"/>
</dbReference>
<feature type="domain" description="Large ribosomal subunit protein uL15/eL18" evidence="8">
    <location>
        <begin position="77"/>
        <end position="143"/>
    </location>
</feature>
<dbReference type="SUPFAM" id="SSF52080">
    <property type="entry name" value="Ribosomal proteins L15p and L18e"/>
    <property type="match status" value="1"/>
</dbReference>
<dbReference type="GO" id="GO:0022625">
    <property type="term" value="C:cytosolic large ribosomal subunit"/>
    <property type="evidence" value="ECO:0007669"/>
    <property type="project" value="TreeGrafter"/>
</dbReference>